<reference evidence="1 2" key="1">
    <citation type="submission" date="2017-06" db="EMBL/GenBank/DDBJ databases">
        <title>Neisseria chenwenguii sp. nov., isolated from the intestinal contents of Tibetan Plateau Pika in Yushu, Qinghai Province, China.</title>
        <authorList>
            <person name="Zhang G."/>
        </authorList>
    </citation>
    <scope>NUCLEOTIDE SEQUENCE [LARGE SCALE GENOMIC DNA]</scope>
    <source>
        <strain evidence="1 2">10023</strain>
    </source>
</reference>
<dbReference type="AlphaFoldDB" id="A0A220S0E2"/>
<dbReference type="OrthoDB" id="5296173at2"/>
<name>A0A220S0E2_9NEIS</name>
<dbReference type="InterPro" id="IPR052534">
    <property type="entry name" value="Extracell_DNA_Util/SecSys_Comp"/>
</dbReference>
<dbReference type="GO" id="GO:0043683">
    <property type="term" value="P:type IV pilus assembly"/>
    <property type="evidence" value="ECO:0007669"/>
    <property type="project" value="TreeGrafter"/>
</dbReference>
<protein>
    <submittedName>
        <fullName evidence="1">Pilus assembly protein PilP</fullName>
    </submittedName>
</protein>
<dbReference type="GO" id="GO:0043107">
    <property type="term" value="P:type IV pilus-dependent motility"/>
    <property type="evidence" value="ECO:0007669"/>
    <property type="project" value="TreeGrafter"/>
</dbReference>
<dbReference type="RefSeq" id="WP_089035557.1">
    <property type="nucleotide sequence ID" value="NZ_CP022278.1"/>
</dbReference>
<dbReference type="PANTHER" id="PTHR40278">
    <property type="entry name" value="DNA UTILIZATION PROTEIN HOFN"/>
    <property type="match status" value="1"/>
</dbReference>
<dbReference type="Pfam" id="PF05137">
    <property type="entry name" value="PilN"/>
    <property type="match status" value="1"/>
</dbReference>
<keyword evidence="2" id="KW-1185">Reference proteome</keyword>
<dbReference type="PANTHER" id="PTHR40278:SF2">
    <property type="entry name" value="TYPE IV PILUS INNER MEMBRANE COMPONENT PILN"/>
    <property type="match status" value="1"/>
</dbReference>
<dbReference type="InterPro" id="IPR007813">
    <property type="entry name" value="PilN"/>
</dbReference>
<organism evidence="1 2">
    <name type="scientific">Neisseria chenwenguii</name>
    <dbReference type="NCBI Taxonomy" id="1853278"/>
    <lineage>
        <taxon>Bacteria</taxon>
        <taxon>Pseudomonadati</taxon>
        <taxon>Pseudomonadota</taxon>
        <taxon>Betaproteobacteria</taxon>
        <taxon>Neisseriales</taxon>
        <taxon>Neisseriaceae</taxon>
        <taxon>Neisseria</taxon>
    </lineage>
</organism>
<dbReference type="Proteomes" id="UP000198238">
    <property type="component" value="Chromosome"/>
</dbReference>
<evidence type="ECO:0000313" key="1">
    <source>
        <dbReference type="EMBL" id="ASK26836.1"/>
    </source>
</evidence>
<proteinExistence type="predicted"/>
<accession>A0A220S0E2</accession>
<dbReference type="KEGG" id="nei:BG910_02945"/>
<gene>
    <name evidence="1" type="ORF">BG910_02945</name>
</gene>
<sequence>MIELTKINLLPYREEIKQRKKQQFKVMMLAALLAGLGLSVLAYLGIENAVSSQQGRNSFLESEIAKLDKDLGEIQKLQQEKENFLAKKLKVEELQEKRSQAAYIIDTLNVLTPDNTYLTAIEAESPTSYKVTGHAASDNKIAMLMRSLPSTGVFAQPELLSIKKVDNYQEFTLKVLLTQNITPAPAAATATPAAPAAASAAATQEQEK</sequence>
<dbReference type="EMBL" id="CP022278">
    <property type="protein sequence ID" value="ASK26836.1"/>
    <property type="molecule type" value="Genomic_DNA"/>
</dbReference>
<evidence type="ECO:0000313" key="2">
    <source>
        <dbReference type="Proteomes" id="UP000198238"/>
    </source>
</evidence>